<evidence type="ECO:0000313" key="2">
    <source>
        <dbReference type="Proteomes" id="UP000271548"/>
    </source>
</evidence>
<evidence type="ECO:0000313" key="1">
    <source>
        <dbReference type="EMBL" id="RKN17003.1"/>
    </source>
</evidence>
<gene>
    <name evidence="1" type="ORF">D7147_20200</name>
</gene>
<dbReference type="EMBL" id="RAZS01000007">
    <property type="protein sequence ID" value="RKN17003.1"/>
    <property type="molecule type" value="Genomic_DNA"/>
</dbReference>
<dbReference type="Proteomes" id="UP000271548">
    <property type="component" value="Unassembled WGS sequence"/>
</dbReference>
<proteinExistence type="predicted"/>
<sequence>MRGPVAGRFGRERSYTASFSGARARCAGPPAIGDRRVAEGDRDRRAEALLGPGVPGVRIDAGRGGCEAVRAGASGPDGGIT</sequence>
<protein>
    <submittedName>
        <fullName evidence="1">Uncharacterized protein</fullName>
    </submittedName>
</protein>
<reference evidence="1 2" key="1">
    <citation type="submission" date="2018-09" db="EMBL/GenBank/DDBJ databases">
        <title>Micromonospora sp. nov. MS1-9, isolated from a root of Musa sp.</title>
        <authorList>
            <person name="Kuncharoen N."/>
            <person name="Kudo T."/>
            <person name="Ohkuma M."/>
            <person name="Yuki M."/>
            <person name="Tanasupawat S."/>
        </authorList>
    </citation>
    <scope>NUCLEOTIDE SEQUENCE [LARGE SCALE GENOMIC DNA]</scope>
    <source>
        <strain evidence="1 2">NGC1-4</strain>
    </source>
</reference>
<comment type="caution">
    <text evidence="1">The sequence shown here is derived from an EMBL/GenBank/DDBJ whole genome shotgun (WGS) entry which is preliminary data.</text>
</comment>
<name>A0ABX9R230_9ACTN</name>
<keyword evidence="2" id="KW-1185">Reference proteome</keyword>
<accession>A0ABX9R230</accession>
<organism evidence="1 2">
    <name type="scientific">Micromonospora musae</name>
    <dbReference type="NCBI Taxonomy" id="1894970"/>
    <lineage>
        <taxon>Bacteria</taxon>
        <taxon>Bacillati</taxon>
        <taxon>Actinomycetota</taxon>
        <taxon>Actinomycetes</taxon>
        <taxon>Micromonosporales</taxon>
        <taxon>Micromonosporaceae</taxon>
        <taxon>Micromonospora</taxon>
    </lineage>
</organism>